<protein>
    <recommendedName>
        <fullName evidence="2">DUF7730 domain-containing protein</fullName>
    </recommendedName>
</protein>
<dbReference type="GeneID" id="54366506"/>
<sequence length="382" mass="43443">MDFREGEGAVLRKEVKELLRPWVSSRTSPPWSDAELLTMCLIVRGPVSLFELRRWLKSNFAWCVKDRRLLNIIRSVRATSAMRGLAPIHRVSTGWRYGLAVEAPVHQIRLFLHKLLHSSNDSTSASKQDLISAIPVELRVMILNLVLAVPNSEVVMQLETNLSGSVVKVRDREVQGHPSRNALPLGGEFSHPGTHLTRPAAVVLALLTVSKKFYEESMPIFYGKNIFVCPDMLKLSRFLKHTPPARRDCIKHLVINYRPMQKEAKHARKWFKVMQTMKSLKTLNIQLDESFSYYDSYRSGNSNYLGTLLKKNPLVLPGISELASIRIKEVNVHGDCPTYRTHLAQMMLPKVIEEAKELPRKRKAVSASSKVDQKHKSLKRGP</sequence>
<organism evidence="4">
    <name type="scientific">Dissoconium aciculare CBS 342.82</name>
    <dbReference type="NCBI Taxonomy" id="1314786"/>
    <lineage>
        <taxon>Eukaryota</taxon>
        <taxon>Fungi</taxon>
        <taxon>Dikarya</taxon>
        <taxon>Ascomycota</taxon>
        <taxon>Pezizomycotina</taxon>
        <taxon>Dothideomycetes</taxon>
        <taxon>Dothideomycetidae</taxon>
        <taxon>Mycosphaerellales</taxon>
        <taxon>Dissoconiaceae</taxon>
        <taxon>Dissoconium</taxon>
    </lineage>
</organism>
<keyword evidence="3" id="KW-1185">Reference proteome</keyword>
<dbReference type="Proteomes" id="UP000504637">
    <property type="component" value="Unplaced"/>
</dbReference>
<accession>A0A6J3LYG7</accession>
<dbReference type="RefSeq" id="XP_033457385.1">
    <property type="nucleotide sequence ID" value="XM_033608706.1"/>
</dbReference>
<proteinExistence type="predicted"/>
<dbReference type="OrthoDB" id="3650836at2759"/>
<dbReference type="Pfam" id="PF24864">
    <property type="entry name" value="DUF7730"/>
    <property type="match status" value="1"/>
</dbReference>
<reference evidence="4" key="2">
    <citation type="submission" date="2020-04" db="EMBL/GenBank/DDBJ databases">
        <authorList>
            <consortium name="NCBI Genome Project"/>
        </authorList>
    </citation>
    <scope>NUCLEOTIDE SEQUENCE</scope>
    <source>
        <strain evidence="4">CBS 342.82</strain>
    </source>
</reference>
<evidence type="ECO:0000256" key="1">
    <source>
        <dbReference type="SAM" id="MobiDB-lite"/>
    </source>
</evidence>
<feature type="region of interest" description="Disordered" evidence="1">
    <location>
        <begin position="358"/>
        <end position="382"/>
    </location>
</feature>
<dbReference type="InterPro" id="IPR056632">
    <property type="entry name" value="DUF7730"/>
</dbReference>
<feature type="domain" description="DUF7730" evidence="2">
    <location>
        <begin position="129"/>
        <end position="289"/>
    </location>
</feature>
<reference evidence="4" key="3">
    <citation type="submission" date="2025-08" db="UniProtKB">
        <authorList>
            <consortium name="RefSeq"/>
        </authorList>
    </citation>
    <scope>IDENTIFICATION</scope>
    <source>
        <strain evidence="4">CBS 342.82</strain>
    </source>
</reference>
<gene>
    <name evidence="4" type="ORF">K489DRAFT_54285</name>
</gene>
<dbReference type="PANTHER" id="PTHR38790">
    <property type="entry name" value="2EXR DOMAIN-CONTAINING PROTEIN-RELATED"/>
    <property type="match status" value="1"/>
</dbReference>
<name>A0A6J3LYG7_9PEZI</name>
<dbReference type="AlphaFoldDB" id="A0A6J3LYG7"/>
<reference evidence="4" key="1">
    <citation type="submission" date="2020-01" db="EMBL/GenBank/DDBJ databases">
        <authorList>
            <consortium name="DOE Joint Genome Institute"/>
            <person name="Haridas S."/>
            <person name="Albert R."/>
            <person name="Binder M."/>
            <person name="Bloem J."/>
            <person name="Labutti K."/>
            <person name="Salamov A."/>
            <person name="Andreopoulos B."/>
            <person name="Baker S.E."/>
            <person name="Barry K."/>
            <person name="Bills G."/>
            <person name="Bluhm B.H."/>
            <person name="Cannon C."/>
            <person name="Castanera R."/>
            <person name="Culley D.E."/>
            <person name="Daum C."/>
            <person name="Ezra D."/>
            <person name="Gonzalez J.B."/>
            <person name="Henrissat B."/>
            <person name="Kuo A."/>
            <person name="Liang C."/>
            <person name="Lipzen A."/>
            <person name="Lutzoni F."/>
            <person name="Magnuson J."/>
            <person name="Mondo S."/>
            <person name="Nolan M."/>
            <person name="Ohm R."/>
            <person name="Pangilinan J."/>
            <person name="Park H.-J."/>
            <person name="Ramirez L."/>
            <person name="Alfaro M."/>
            <person name="Sun H."/>
            <person name="Tritt A."/>
            <person name="Yoshinaga Y."/>
            <person name="Zwiers L.-H."/>
            <person name="Turgeon B.G."/>
            <person name="Goodwin S.B."/>
            <person name="Spatafora J.W."/>
            <person name="Crous P.W."/>
            <person name="Grigoriev I.V."/>
        </authorList>
    </citation>
    <scope>NUCLEOTIDE SEQUENCE</scope>
    <source>
        <strain evidence="4">CBS 342.82</strain>
    </source>
</reference>
<evidence type="ECO:0000259" key="2">
    <source>
        <dbReference type="Pfam" id="PF24864"/>
    </source>
</evidence>
<evidence type="ECO:0000313" key="4">
    <source>
        <dbReference type="RefSeq" id="XP_033457385.1"/>
    </source>
</evidence>
<evidence type="ECO:0000313" key="3">
    <source>
        <dbReference type="Proteomes" id="UP000504637"/>
    </source>
</evidence>